<reference evidence="3 4" key="1">
    <citation type="submission" date="2005-03" db="EMBL/GenBank/DDBJ databases">
        <title>Brevibacillus brevis strain 47, complete genome.</title>
        <authorList>
            <person name="Hosoyama A."/>
            <person name="Yamada R."/>
            <person name="Hongo Y."/>
            <person name="Terui Y."/>
            <person name="Ankai A."/>
            <person name="Masuyama W."/>
            <person name="Sekiguchi M."/>
            <person name="Takeda T."/>
            <person name="Asano K."/>
            <person name="Ohji S."/>
            <person name="Ichikawa N."/>
            <person name="Narita S."/>
            <person name="Aoki N."/>
            <person name="Miura H."/>
            <person name="Matsushita S."/>
            <person name="Sekigawa T."/>
            <person name="Yamagata H."/>
            <person name="Yoshikawa H."/>
            <person name="Udaka S."/>
            <person name="Tanikawa S."/>
            <person name="Fujita N."/>
        </authorList>
    </citation>
    <scope>NUCLEOTIDE SEQUENCE [LARGE SCALE GENOMIC DNA]</scope>
    <source>
        <strain evidence="4">47 / JCM 6285 / NBRC 100599</strain>
        <strain evidence="3">NBRC 100599</strain>
    </source>
</reference>
<proteinExistence type="predicted"/>
<feature type="chain" id="PRO_5008950714" evidence="1">
    <location>
        <begin position="27"/>
        <end position="137"/>
    </location>
</feature>
<gene>
    <name evidence="2" type="ordered locus">BBR47_29460</name>
    <name evidence="3" type="ordered locus">BBR47_53480</name>
</gene>
<name>C0Z6X6_BREBN</name>
<protein>
    <submittedName>
        <fullName evidence="3">Uncharacterized protein</fullName>
    </submittedName>
</protein>
<dbReference type="Proteomes" id="UP000001877">
    <property type="component" value="Chromosome"/>
</dbReference>
<dbReference type="EMBL" id="AP008955">
    <property type="protein sequence ID" value="BAH43923.1"/>
    <property type="molecule type" value="Genomic_DNA"/>
</dbReference>
<evidence type="ECO:0000313" key="4">
    <source>
        <dbReference type="Proteomes" id="UP000001877"/>
    </source>
</evidence>
<sequence>MKRILRTAVLSTVLGVLALSTSIAIAAESNAAPLGSGDDFGIDMYASNIHDITGKSAYMWAYTEGEGSELAKVRVYSYFYVNGKMEKADYENGTRYASIDYDASAKYLMDAKITSSHYAYNKAGDKVTRTSEKVYQN</sequence>
<dbReference type="STRING" id="358681.BBR47_29460"/>
<evidence type="ECO:0000256" key="1">
    <source>
        <dbReference type="SAM" id="SignalP"/>
    </source>
</evidence>
<keyword evidence="1" id="KW-0732">Signal</keyword>
<dbReference type="RefSeq" id="WP_015891242.1">
    <property type="nucleotide sequence ID" value="NC_012491.1"/>
</dbReference>
<organism evidence="3 4">
    <name type="scientific">Brevibacillus brevis (strain 47 / JCM 6285 / NBRC 100599)</name>
    <dbReference type="NCBI Taxonomy" id="358681"/>
    <lineage>
        <taxon>Bacteria</taxon>
        <taxon>Bacillati</taxon>
        <taxon>Bacillota</taxon>
        <taxon>Bacilli</taxon>
        <taxon>Bacillales</taxon>
        <taxon>Paenibacillaceae</taxon>
        <taxon>Brevibacillus</taxon>
    </lineage>
</organism>
<keyword evidence="4" id="KW-1185">Reference proteome</keyword>
<dbReference type="EMBL" id="AP008955">
    <property type="protein sequence ID" value="BAH46325.1"/>
    <property type="molecule type" value="Genomic_DNA"/>
</dbReference>
<dbReference type="KEGG" id="bbe:BBR47_53480"/>
<evidence type="ECO:0000313" key="3">
    <source>
        <dbReference type="EMBL" id="BAH46325.1"/>
    </source>
</evidence>
<feature type="signal peptide" evidence="1">
    <location>
        <begin position="1"/>
        <end position="26"/>
    </location>
</feature>
<dbReference type="KEGG" id="bbe:BBR47_29460"/>
<accession>C0Z6X6</accession>
<dbReference type="HOGENOM" id="CLU_1861366_0_0_9"/>
<dbReference type="AlphaFoldDB" id="C0Z6X6"/>
<evidence type="ECO:0000313" key="2">
    <source>
        <dbReference type="EMBL" id="BAH43923.1"/>
    </source>
</evidence>